<gene>
    <name evidence="1" type="ORF">P691DRAFT_283198</name>
</gene>
<sequence>MPLGIKVDASRRLRQKISAPLTHKGLDQGRPHKRAYLRDSLFCQRRRIRRLCMLAMIITKLLFFGIPRNESLNSDSHLWPHAHGYRTRPRTSYEQSSHSHAHLSFTSIVGSLAEHQHFERAFDLTRSHPRDYRHFLSFTQEENVFVSSILVPWRFPTSFDLVTHHINPRNILNSGAHPSSVIHQRDHRSQAVFIITSKKTIPVARYICKNGA</sequence>
<dbReference type="EMBL" id="MU151317">
    <property type="protein sequence ID" value="KAF9445206.1"/>
    <property type="molecule type" value="Genomic_DNA"/>
</dbReference>
<reference evidence="1" key="1">
    <citation type="submission" date="2020-11" db="EMBL/GenBank/DDBJ databases">
        <authorList>
            <consortium name="DOE Joint Genome Institute"/>
            <person name="Ahrendt S."/>
            <person name="Riley R."/>
            <person name="Andreopoulos W."/>
            <person name="Labutti K."/>
            <person name="Pangilinan J."/>
            <person name="Ruiz-Duenas F.J."/>
            <person name="Barrasa J.M."/>
            <person name="Sanchez-Garcia M."/>
            <person name="Camarero S."/>
            <person name="Miyauchi S."/>
            <person name="Serrano A."/>
            <person name="Linde D."/>
            <person name="Babiker R."/>
            <person name="Drula E."/>
            <person name="Ayuso-Fernandez I."/>
            <person name="Pacheco R."/>
            <person name="Padilla G."/>
            <person name="Ferreira P."/>
            <person name="Barriuso J."/>
            <person name="Kellner H."/>
            <person name="Castanera R."/>
            <person name="Alfaro M."/>
            <person name="Ramirez L."/>
            <person name="Pisabarro A.G."/>
            <person name="Kuo A."/>
            <person name="Tritt A."/>
            <person name="Lipzen A."/>
            <person name="He G."/>
            <person name="Yan M."/>
            <person name="Ng V."/>
            <person name="Cullen D."/>
            <person name="Martin F."/>
            <person name="Rosso M.-N."/>
            <person name="Henrissat B."/>
            <person name="Hibbett D."/>
            <person name="Martinez A.T."/>
            <person name="Grigoriev I.V."/>
        </authorList>
    </citation>
    <scope>NUCLEOTIDE SEQUENCE</scope>
    <source>
        <strain evidence="1">MF-IS2</strain>
    </source>
</reference>
<proteinExistence type="predicted"/>
<evidence type="ECO:0000313" key="1">
    <source>
        <dbReference type="EMBL" id="KAF9445206.1"/>
    </source>
</evidence>
<accession>A0A9P6BYI9</accession>
<dbReference type="AlphaFoldDB" id="A0A9P6BYI9"/>
<evidence type="ECO:0000313" key="2">
    <source>
        <dbReference type="Proteomes" id="UP000807342"/>
    </source>
</evidence>
<name>A0A9P6BYI9_9AGAR</name>
<protein>
    <submittedName>
        <fullName evidence="1">Uncharacterized protein</fullName>
    </submittedName>
</protein>
<comment type="caution">
    <text evidence="1">The sequence shown here is derived from an EMBL/GenBank/DDBJ whole genome shotgun (WGS) entry which is preliminary data.</text>
</comment>
<dbReference type="Proteomes" id="UP000807342">
    <property type="component" value="Unassembled WGS sequence"/>
</dbReference>
<organism evidence="1 2">
    <name type="scientific">Macrolepiota fuliginosa MF-IS2</name>
    <dbReference type="NCBI Taxonomy" id="1400762"/>
    <lineage>
        <taxon>Eukaryota</taxon>
        <taxon>Fungi</taxon>
        <taxon>Dikarya</taxon>
        <taxon>Basidiomycota</taxon>
        <taxon>Agaricomycotina</taxon>
        <taxon>Agaricomycetes</taxon>
        <taxon>Agaricomycetidae</taxon>
        <taxon>Agaricales</taxon>
        <taxon>Agaricineae</taxon>
        <taxon>Agaricaceae</taxon>
        <taxon>Macrolepiota</taxon>
    </lineage>
</organism>
<keyword evidence="2" id="KW-1185">Reference proteome</keyword>